<dbReference type="Pfam" id="PF07914">
    <property type="entry name" value="DUF1679"/>
    <property type="match status" value="1"/>
</dbReference>
<dbReference type="Gene3D" id="3.90.1200.10">
    <property type="match status" value="1"/>
</dbReference>
<sequence>EKVAHMAAYSLLNPLPAHYPFEFYDHGNVGPMIPPMLQKLRELNEEWFGPGVDRLQKYLVDEPFLKYIVVGHYKDAGLPGVLVHGDLWSNNILWDEQKNLKAFIDWQLMHEGSMTFDLSRILVVCTDAELRRACTEKVFRFFYDTLGKLLEPHGKKLEFTFETVMKEARVTMFSQMGDLLSMVPFCCSHLEKDDGRLQTGLNRAKAALDDIGGYIENIERRYEFVQ</sequence>
<dbReference type="SUPFAM" id="SSF56112">
    <property type="entry name" value="Protein kinase-like (PK-like)"/>
    <property type="match status" value="1"/>
</dbReference>
<dbReference type="InterPro" id="IPR052961">
    <property type="entry name" value="Oxido-Kinase-like_Enzymes"/>
</dbReference>
<evidence type="ECO:0000313" key="2">
    <source>
        <dbReference type="Proteomes" id="UP000095287"/>
    </source>
</evidence>
<dbReference type="Proteomes" id="UP000095287">
    <property type="component" value="Unplaced"/>
</dbReference>
<reference evidence="3" key="1">
    <citation type="submission" date="2016-11" db="UniProtKB">
        <authorList>
            <consortium name="WormBaseParasite"/>
        </authorList>
    </citation>
    <scope>IDENTIFICATION</scope>
</reference>
<dbReference type="SMART" id="SM00587">
    <property type="entry name" value="CHK"/>
    <property type="match status" value="1"/>
</dbReference>
<keyword evidence="2" id="KW-1185">Reference proteome</keyword>
<dbReference type="InterPro" id="IPR011009">
    <property type="entry name" value="Kinase-like_dom_sf"/>
</dbReference>
<name>A0A1I7YI32_9BILA</name>
<feature type="domain" description="CHK kinase-like" evidence="1">
    <location>
        <begin position="1"/>
        <end position="152"/>
    </location>
</feature>
<protein>
    <submittedName>
        <fullName evidence="3">CHK domain-containing protein</fullName>
    </submittedName>
</protein>
<proteinExistence type="predicted"/>
<dbReference type="InterPro" id="IPR015897">
    <property type="entry name" value="CHK_kinase-like"/>
</dbReference>
<dbReference type="PANTHER" id="PTHR23020:SF41">
    <property type="entry name" value="AMINOGLYCOSIDE PHOSPHOTRANSFERASE DOMAIN-CONTAINING PROTEIN"/>
    <property type="match status" value="1"/>
</dbReference>
<evidence type="ECO:0000313" key="3">
    <source>
        <dbReference type="WBParaSite" id="L893_g16561.t1"/>
    </source>
</evidence>
<dbReference type="AlphaFoldDB" id="A0A1I7YI32"/>
<dbReference type="InterPro" id="IPR012877">
    <property type="entry name" value="Dhs-27"/>
</dbReference>
<dbReference type="PANTHER" id="PTHR23020">
    <property type="entry name" value="UNCHARACTERIZED NUCLEAR HORMONE RECEPTOR-RELATED"/>
    <property type="match status" value="1"/>
</dbReference>
<organism evidence="2 3">
    <name type="scientific">Steinernema glaseri</name>
    <dbReference type="NCBI Taxonomy" id="37863"/>
    <lineage>
        <taxon>Eukaryota</taxon>
        <taxon>Metazoa</taxon>
        <taxon>Ecdysozoa</taxon>
        <taxon>Nematoda</taxon>
        <taxon>Chromadorea</taxon>
        <taxon>Rhabditida</taxon>
        <taxon>Tylenchina</taxon>
        <taxon>Panagrolaimomorpha</taxon>
        <taxon>Strongyloidoidea</taxon>
        <taxon>Steinernematidae</taxon>
        <taxon>Steinernema</taxon>
    </lineage>
</organism>
<dbReference type="WBParaSite" id="L893_g16561.t1">
    <property type="protein sequence ID" value="L893_g16561.t1"/>
    <property type="gene ID" value="L893_g16561"/>
</dbReference>
<evidence type="ECO:0000259" key="1">
    <source>
        <dbReference type="SMART" id="SM00587"/>
    </source>
</evidence>
<accession>A0A1I7YI32</accession>